<keyword evidence="3" id="KW-1185">Reference proteome</keyword>
<accession>A0ABU6T8X1</accession>
<comment type="caution">
    <text evidence="2">The sequence shown here is derived from an EMBL/GenBank/DDBJ whole genome shotgun (WGS) entry which is preliminary data.</text>
</comment>
<gene>
    <name evidence="2" type="ORF">PIB30_022477</name>
</gene>
<evidence type="ECO:0000313" key="3">
    <source>
        <dbReference type="Proteomes" id="UP001341840"/>
    </source>
</evidence>
<organism evidence="2 3">
    <name type="scientific">Stylosanthes scabra</name>
    <dbReference type="NCBI Taxonomy" id="79078"/>
    <lineage>
        <taxon>Eukaryota</taxon>
        <taxon>Viridiplantae</taxon>
        <taxon>Streptophyta</taxon>
        <taxon>Embryophyta</taxon>
        <taxon>Tracheophyta</taxon>
        <taxon>Spermatophyta</taxon>
        <taxon>Magnoliopsida</taxon>
        <taxon>eudicotyledons</taxon>
        <taxon>Gunneridae</taxon>
        <taxon>Pentapetalae</taxon>
        <taxon>rosids</taxon>
        <taxon>fabids</taxon>
        <taxon>Fabales</taxon>
        <taxon>Fabaceae</taxon>
        <taxon>Papilionoideae</taxon>
        <taxon>50 kb inversion clade</taxon>
        <taxon>dalbergioids sensu lato</taxon>
        <taxon>Dalbergieae</taxon>
        <taxon>Pterocarpus clade</taxon>
        <taxon>Stylosanthes</taxon>
    </lineage>
</organism>
<evidence type="ECO:0000313" key="2">
    <source>
        <dbReference type="EMBL" id="MED6145167.1"/>
    </source>
</evidence>
<reference evidence="2 3" key="1">
    <citation type="journal article" date="2023" name="Plants (Basel)">
        <title>Bridging the Gap: Combining Genomics and Transcriptomics Approaches to Understand Stylosanthes scabra, an Orphan Legume from the Brazilian Caatinga.</title>
        <authorList>
            <person name="Ferreira-Neto J.R.C."/>
            <person name="da Silva M.D."/>
            <person name="Binneck E."/>
            <person name="de Melo N.F."/>
            <person name="da Silva R.H."/>
            <person name="de Melo A.L.T.M."/>
            <person name="Pandolfi V."/>
            <person name="Bustamante F.O."/>
            <person name="Brasileiro-Vidal A.C."/>
            <person name="Benko-Iseppon A.M."/>
        </authorList>
    </citation>
    <scope>NUCLEOTIDE SEQUENCE [LARGE SCALE GENOMIC DNA]</scope>
    <source>
        <tissue evidence="2">Leaves</tissue>
    </source>
</reference>
<feature type="compositionally biased region" description="Basic residues" evidence="1">
    <location>
        <begin position="108"/>
        <end position="120"/>
    </location>
</feature>
<proteinExistence type="predicted"/>
<protein>
    <submittedName>
        <fullName evidence="2">Uncharacterized protein</fullName>
    </submittedName>
</protein>
<evidence type="ECO:0000256" key="1">
    <source>
        <dbReference type="SAM" id="MobiDB-lite"/>
    </source>
</evidence>
<feature type="region of interest" description="Disordered" evidence="1">
    <location>
        <begin position="108"/>
        <end position="136"/>
    </location>
</feature>
<name>A0ABU6T8X1_9FABA</name>
<dbReference type="EMBL" id="JASCZI010090697">
    <property type="protein sequence ID" value="MED6145167.1"/>
    <property type="molecule type" value="Genomic_DNA"/>
</dbReference>
<feature type="compositionally biased region" description="Basic and acidic residues" evidence="1">
    <location>
        <begin position="121"/>
        <end position="136"/>
    </location>
</feature>
<sequence>MTRYLERREKHVMVIPRGPYPGLLELYLRWWFMVGKRFLSRDAAHAGSWLTQVLVEATRRVSSAHLPVSQVDDVPDNRRLELLAMEDDEDADGPPQRIRRMPEIVVGRRSRGGKGRRGHGARGDGDGGGGKGKEMQHVPLSDRARATEHVWPPNELAVDAGWIRLSSPP</sequence>
<dbReference type="Proteomes" id="UP001341840">
    <property type="component" value="Unassembled WGS sequence"/>
</dbReference>